<dbReference type="RefSeq" id="WP_188760078.1">
    <property type="nucleotide sequence ID" value="NZ_BMJB01000002.1"/>
</dbReference>
<keyword evidence="1" id="KW-1133">Transmembrane helix</keyword>
<feature type="transmembrane region" description="Helical" evidence="1">
    <location>
        <begin position="36"/>
        <end position="59"/>
    </location>
</feature>
<feature type="transmembrane region" description="Helical" evidence="1">
    <location>
        <begin position="409"/>
        <end position="430"/>
    </location>
</feature>
<keyword evidence="1" id="KW-0812">Transmembrane</keyword>
<evidence type="ECO:0000313" key="2">
    <source>
        <dbReference type="EMBL" id="GGA74404.1"/>
    </source>
</evidence>
<comment type="caution">
    <text evidence="2">The sequence shown here is derived from an EMBL/GenBank/DDBJ whole genome shotgun (WGS) entry which is preliminary data.</text>
</comment>
<name>A0A916RXR9_9BACT</name>
<feature type="transmembrane region" description="Helical" evidence="1">
    <location>
        <begin position="442"/>
        <end position="460"/>
    </location>
</feature>
<sequence length="552" mass="61594">MNPSQFRVLYRVFLLRIVDLELLSSDADPTRLIGQFLALFASVSFLFVVLLLFIAGGHLPITSAWMFEHFFIENSMTAAGIILVLNWDAAFPDRRDALVLSPLPIPAATVFLAKITALLVAPLLAVTALNVFIGLIWPALFSPAHSGLPGLFRSVLAYWLTIFLASAFIVFFFLAVQGLAANLLPRQFALRLSAIFQATALCLLLLVYFLEPSLEYPAALAAPQNQHLLAWLPSYWFFGLFQQLNGSMRTVFVPLVHRAWIALGISVLGALVAFVLSYLRALPKIAEQPDILPISRRLRWAPRIGNRLQTAISLFTLRTLLRSRQHRMILSFYLGIGLVIVVAYMKMPIGGHISSRSEINPTILLASVLMMMLAILAIRVVASFPISLRANWIIRVTQLQPARNYQRAVRIAWLALGVAPVWILAAALFMRRYPWQPALGHLAVMLLLGAFLVEVCLYTFPKIPFTCSYLPGKANIHFVFWVCIMVAVQVLYGAAKFESNTLRHLLNSLLMLLALAAAVAIMHALARMHTEPSQNLLFEEEYAPDLITLKLN</sequence>
<keyword evidence="3" id="KW-1185">Reference proteome</keyword>
<reference evidence="2" key="1">
    <citation type="journal article" date="2014" name="Int. J. Syst. Evol. Microbiol.">
        <title>Complete genome sequence of Corynebacterium casei LMG S-19264T (=DSM 44701T), isolated from a smear-ripened cheese.</title>
        <authorList>
            <consortium name="US DOE Joint Genome Institute (JGI-PGF)"/>
            <person name="Walter F."/>
            <person name="Albersmeier A."/>
            <person name="Kalinowski J."/>
            <person name="Ruckert C."/>
        </authorList>
    </citation>
    <scope>NUCLEOTIDE SEQUENCE</scope>
    <source>
        <strain evidence="2">CGMCC 1.15447</strain>
    </source>
</reference>
<accession>A0A916RXR9</accession>
<keyword evidence="1" id="KW-0472">Membrane</keyword>
<protein>
    <submittedName>
        <fullName evidence="2">Uncharacterized protein</fullName>
    </submittedName>
</protein>
<dbReference type="AlphaFoldDB" id="A0A916RXR9"/>
<feature type="transmembrane region" description="Helical" evidence="1">
    <location>
        <begin position="259"/>
        <end position="279"/>
    </location>
</feature>
<feature type="transmembrane region" description="Helical" evidence="1">
    <location>
        <begin position="111"/>
        <end position="137"/>
    </location>
</feature>
<feature type="transmembrane region" description="Helical" evidence="1">
    <location>
        <begin position="328"/>
        <end position="345"/>
    </location>
</feature>
<feature type="transmembrane region" description="Helical" evidence="1">
    <location>
        <begin position="472"/>
        <end position="492"/>
    </location>
</feature>
<feature type="transmembrane region" description="Helical" evidence="1">
    <location>
        <begin position="157"/>
        <end position="176"/>
    </location>
</feature>
<dbReference type="EMBL" id="BMJB01000002">
    <property type="protein sequence ID" value="GGA74404.1"/>
    <property type="molecule type" value="Genomic_DNA"/>
</dbReference>
<organism evidence="2 3">
    <name type="scientific">Edaphobacter acidisoli</name>
    <dbReference type="NCBI Taxonomy" id="2040573"/>
    <lineage>
        <taxon>Bacteria</taxon>
        <taxon>Pseudomonadati</taxon>
        <taxon>Acidobacteriota</taxon>
        <taxon>Terriglobia</taxon>
        <taxon>Terriglobales</taxon>
        <taxon>Acidobacteriaceae</taxon>
        <taxon>Edaphobacter</taxon>
    </lineage>
</organism>
<gene>
    <name evidence="2" type="ORF">GCM10011507_27280</name>
</gene>
<evidence type="ECO:0000256" key="1">
    <source>
        <dbReference type="SAM" id="Phobius"/>
    </source>
</evidence>
<dbReference type="Proteomes" id="UP000648801">
    <property type="component" value="Unassembled WGS sequence"/>
</dbReference>
<evidence type="ECO:0000313" key="3">
    <source>
        <dbReference type="Proteomes" id="UP000648801"/>
    </source>
</evidence>
<feature type="transmembrane region" description="Helical" evidence="1">
    <location>
        <begin position="504"/>
        <end position="526"/>
    </location>
</feature>
<feature type="transmembrane region" description="Helical" evidence="1">
    <location>
        <begin position="365"/>
        <end position="388"/>
    </location>
</feature>
<feature type="transmembrane region" description="Helical" evidence="1">
    <location>
        <begin position="71"/>
        <end position="90"/>
    </location>
</feature>
<feature type="transmembrane region" description="Helical" evidence="1">
    <location>
        <begin position="188"/>
        <end position="210"/>
    </location>
</feature>
<proteinExistence type="predicted"/>
<reference evidence="2" key="2">
    <citation type="submission" date="2020-09" db="EMBL/GenBank/DDBJ databases">
        <authorList>
            <person name="Sun Q."/>
            <person name="Zhou Y."/>
        </authorList>
    </citation>
    <scope>NUCLEOTIDE SEQUENCE</scope>
    <source>
        <strain evidence="2">CGMCC 1.15447</strain>
    </source>
</reference>